<feature type="region of interest" description="Disordered" evidence="1">
    <location>
        <begin position="1"/>
        <end position="70"/>
    </location>
</feature>
<dbReference type="EMBL" id="RBNJ01010397">
    <property type="protein sequence ID" value="RUS26465.1"/>
    <property type="molecule type" value="Genomic_DNA"/>
</dbReference>
<name>A0A433Q9K2_9FUNG</name>
<feature type="compositionally biased region" description="Polar residues" evidence="1">
    <location>
        <begin position="1"/>
        <end position="11"/>
    </location>
</feature>
<evidence type="ECO:0000313" key="3">
    <source>
        <dbReference type="Proteomes" id="UP000274822"/>
    </source>
</evidence>
<proteinExistence type="predicted"/>
<comment type="caution">
    <text evidence="2">The sequence shown here is derived from an EMBL/GenBank/DDBJ whole genome shotgun (WGS) entry which is preliminary data.</text>
</comment>
<organism evidence="2 3">
    <name type="scientific">Jimgerdemannia flammicorona</name>
    <dbReference type="NCBI Taxonomy" id="994334"/>
    <lineage>
        <taxon>Eukaryota</taxon>
        <taxon>Fungi</taxon>
        <taxon>Fungi incertae sedis</taxon>
        <taxon>Mucoromycota</taxon>
        <taxon>Mucoromycotina</taxon>
        <taxon>Endogonomycetes</taxon>
        <taxon>Endogonales</taxon>
        <taxon>Endogonaceae</taxon>
        <taxon>Jimgerdemannia</taxon>
    </lineage>
</organism>
<sequence length="82" mass="8963">MPLKPSQTTKETYPLDRSNLQANLPIHCTSDTDDGTGDAEDGTGDARDDTRNHDIDGDVNPRQPKPLSKYCYAGGVQSTVIW</sequence>
<feature type="compositionally biased region" description="Basic and acidic residues" evidence="1">
    <location>
        <begin position="44"/>
        <end position="56"/>
    </location>
</feature>
<keyword evidence="3" id="KW-1185">Reference proteome</keyword>
<evidence type="ECO:0000313" key="2">
    <source>
        <dbReference type="EMBL" id="RUS26465.1"/>
    </source>
</evidence>
<evidence type="ECO:0000256" key="1">
    <source>
        <dbReference type="SAM" id="MobiDB-lite"/>
    </source>
</evidence>
<dbReference type="Proteomes" id="UP000274822">
    <property type="component" value="Unassembled WGS sequence"/>
</dbReference>
<protein>
    <submittedName>
        <fullName evidence="2">Uncharacterized protein</fullName>
    </submittedName>
</protein>
<reference evidence="2 3" key="1">
    <citation type="journal article" date="2018" name="New Phytol.">
        <title>Phylogenomics of Endogonaceae and evolution of mycorrhizas within Mucoromycota.</title>
        <authorList>
            <person name="Chang Y."/>
            <person name="Desiro A."/>
            <person name="Na H."/>
            <person name="Sandor L."/>
            <person name="Lipzen A."/>
            <person name="Clum A."/>
            <person name="Barry K."/>
            <person name="Grigoriev I.V."/>
            <person name="Martin F.M."/>
            <person name="Stajich J.E."/>
            <person name="Smith M.E."/>
            <person name="Bonito G."/>
            <person name="Spatafora J.W."/>
        </authorList>
    </citation>
    <scope>NUCLEOTIDE SEQUENCE [LARGE SCALE GENOMIC DNA]</scope>
    <source>
        <strain evidence="2 3">AD002</strain>
    </source>
</reference>
<accession>A0A433Q9K2</accession>
<dbReference type="AlphaFoldDB" id="A0A433Q9K2"/>
<gene>
    <name evidence="2" type="ORF">BC938DRAFT_470738</name>
</gene>
<feature type="compositionally biased region" description="Acidic residues" evidence="1">
    <location>
        <begin position="31"/>
        <end position="43"/>
    </location>
</feature>